<keyword evidence="2" id="KW-1185">Reference proteome</keyword>
<organism evidence="1 2">
    <name type="scientific">Clarias magur</name>
    <name type="common">Asian catfish</name>
    <name type="synonym">Macropteronotus magur</name>
    <dbReference type="NCBI Taxonomy" id="1594786"/>
    <lineage>
        <taxon>Eukaryota</taxon>
        <taxon>Metazoa</taxon>
        <taxon>Chordata</taxon>
        <taxon>Craniata</taxon>
        <taxon>Vertebrata</taxon>
        <taxon>Euteleostomi</taxon>
        <taxon>Actinopterygii</taxon>
        <taxon>Neopterygii</taxon>
        <taxon>Teleostei</taxon>
        <taxon>Ostariophysi</taxon>
        <taxon>Siluriformes</taxon>
        <taxon>Clariidae</taxon>
        <taxon>Clarias</taxon>
    </lineage>
</organism>
<sequence>MNEIQPALTSVLREVQKPVMGTCRAREQEDAVINSFTRWCGRDNLQLNVAKTKKIVEDLPLFRSKTLIPFILGEDMEV</sequence>
<feature type="non-terminal residue" evidence="1">
    <location>
        <position position="78"/>
    </location>
</feature>
<gene>
    <name evidence="1" type="ORF">DAT39_004486</name>
</gene>
<evidence type="ECO:0000313" key="1">
    <source>
        <dbReference type="EMBL" id="KAF5905757.1"/>
    </source>
</evidence>
<dbReference type="Proteomes" id="UP000727407">
    <property type="component" value="Unassembled WGS sequence"/>
</dbReference>
<comment type="caution">
    <text evidence="1">The sequence shown here is derived from an EMBL/GenBank/DDBJ whole genome shotgun (WGS) entry which is preliminary data.</text>
</comment>
<dbReference type="EMBL" id="QNUK01000040">
    <property type="protein sequence ID" value="KAF5905757.1"/>
    <property type="molecule type" value="Genomic_DNA"/>
</dbReference>
<accession>A0A8J4URX6</accession>
<reference evidence="1" key="1">
    <citation type="submission" date="2020-07" db="EMBL/GenBank/DDBJ databases">
        <title>Clarias magur genome sequencing, assembly and annotation.</title>
        <authorList>
            <person name="Kushwaha B."/>
            <person name="Kumar R."/>
            <person name="Das P."/>
            <person name="Joshi C.G."/>
            <person name="Kumar D."/>
            <person name="Nagpure N.S."/>
            <person name="Pandey M."/>
            <person name="Agarwal S."/>
            <person name="Srivastava S."/>
            <person name="Singh M."/>
            <person name="Sahoo L."/>
            <person name="Jayasankar P."/>
            <person name="Meher P.K."/>
            <person name="Koringa P.G."/>
            <person name="Iquebal M.A."/>
            <person name="Das S.P."/>
            <person name="Bit A."/>
            <person name="Patnaik S."/>
            <person name="Patel N."/>
            <person name="Shah T.M."/>
            <person name="Hinsu A."/>
            <person name="Jena J.K."/>
        </authorList>
    </citation>
    <scope>NUCLEOTIDE SEQUENCE</scope>
    <source>
        <strain evidence="1">CIFAMagur01</strain>
        <tissue evidence="1">Testis</tissue>
    </source>
</reference>
<protein>
    <submittedName>
        <fullName evidence="1">tRNA-dihydrouridine(47) synthase [NAD(P)(+)]-like</fullName>
    </submittedName>
</protein>
<dbReference type="AlphaFoldDB" id="A0A8J4URX6"/>
<name>A0A8J4URX6_CLAMG</name>
<dbReference type="OrthoDB" id="10037236at2759"/>
<proteinExistence type="predicted"/>
<evidence type="ECO:0000313" key="2">
    <source>
        <dbReference type="Proteomes" id="UP000727407"/>
    </source>
</evidence>